<dbReference type="AlphaFoldDB" id="A0A5J4YL22"/>
<keyword evidence="6" id="KW-0347">Helicase</keyword>
<feature type="region of interest" description="Disordered" evidence="3">
    <location>
        <begin position="1"/>
        <end position="25"/>
    </location>
</feature>
<evidence type="ECO:0000256" key="1">
    <source>
        <dbReference type="ARBA" id="ARBA00022741"/>
    </source>
</evidence>
<dbReference type="InterPro" id="IPR027417">
    <property type="entry name" value="P-loop_NTPase"/>
</dbReference>
<proteinExistence type="predicted"/>
<evidence type="ECO:0000313" key="6">
    <source>
        <dbReference type="EMBL" id="KAA8491323.1"/>
    </source>
</evidence>
<dbReference type="Pfam" id="PF00270">
    <property type="entry name" value="DEAD"/>
    <property type="match status" value="1"/>
</dbReference>
<dbReference type="SMART" id="SM00490">
    <property type="entry name" value="HELICc"/>
    <property type="match status" value="1"/>
</dbReference>
<evidence type="ECO:0000256" key="3">
    <source>
        <dbReference type="SAM" id="MobiDB-lite"/>
    </source>
</evidence>
<keyword evidence="7" id="KW-1185">Reference proteome</keyword>
<dbReference type="InterPro" id="IPR011545">
    <property type="entry name" value="DEAD/DEAH_box_helicase_dom"/>
</dbReference>
<feature type="region of interest" description="Disordered" evidence="3">
    <location>
        <begin position="177"/>
        <end position="241"/>
    </location>
</feature>
<feature type="domain" description="Helicase C-terminal" evidence="5">
    <location>
        <begin position="595"/>
        <end position="762"/>
    </location>
</feature>
<feature type="compositionally biased region" description="Basic and acidic residues" evidence="3">
    <location>
        <begin position="78"/>
        <end position="99"/>
    </location>
</feature>
<organism evidence="6 7">
    <name type="scientific">Porphyridium purpureum</name>
    <name type="common">Red alga</name>
    <name type="synonym">Porphyridium cruentum</name>
    <dbReference type="NCBI Taxonomy" id="35688"/>
    <lineage>
        <taxon>Eukaryota</taxon>
        <taxon>Rhodophyta</taxon>
        <taxon>Bangiophyceae</taxon>
        <taxon>Porphyridiales</taxon>
        <taxon>Porphyridiaceae</taxon>
        <taxon>Porphyridium</taxon>
    </lineage>
</organism>
<dbReference type="OrthoDB" id="18781at2759"/>
<dbReference type="GO" id="GO:0006289">
    <property type="term" value="P:nucleotide-excision repair"/>
    <property type="evidence" value="ECO:0007669"/>
    <property type="project" value="TreeGrafter"/>
</dbReference>
<sequence length="1144" mass="124959">MDGAADSGSGPGSGSGSGSSARPPSCWEGDCVTRFVFQSMLLQQRQAYEAHIAAENGEESETEDARSFVRRILSGTDCPRRGARPDDEIARSWPGEKPHSASQASNQAKLRDLDPMVPTAVAREEDELELTTWFDASSPPTPKRRRINNGPQDSSDDATPIEIVHERMTSVQNPGTYVAEHGRHSPRQDGAGSADPIRDDGNQSECVSPLEVLDSGDDQRTALNCPAAMPVSKPERDSAETLPSGIAITATRDDKDSVYQELISKRVQDLHGLWINRIAEACEEIDAQSGPLGCSGAFHDLVKKLKLENDPASEVETRILPARRARSIPAGHVLDSAAVCKALKDGLGIEYLYLHQALALELLRTNVDVALSTSTASGKSLVYMVHIMRLLVNEARKKEKERSRILVVFPLKALAQDQLLKIRDAVKELWRGTSKTAKKMVDVAPIQVDVFDGDTDKKDRDRIRKTSSVILTNPDMLHLILAQHSMWAGFLSRLRFVVVDESHIYKGMFGTHFAFVLRRLRHVCATYGLIPNFLLLSGTISNPRAHAERLIGRPVELVSREFDGAPLGKRTFVIWNPALHQRRDGEPMKRKTLPEAASILCYLLEHTNLRGICFVKSRVVGEVLHKLVLETLRSRGPRAEALEGSVQNYRAGYKAEERRKTERMLFANQLRVVIATSALELGIDVGGLDFTVMLGFPGSVSSMWQQVGRSGRRTKPSLAILVATEVTADQYYASEPDMLLEAPAEFATLDLANQNIARNHLLCLIAETTLSNQVANDLFGEHVQNLLVELEQEGLVSALKMSAVHTQWQPVESKHATENSLGRHAFSFGLRSSSRETYTVVERGSEEIIEEVDAARAASVCHKGAVLLHQRESYLIISVDHATRRAVAIKPQVIRYYTEPKLETSVLGLHATAEVWIGGRGSGGLLRFGTVSIAETTTHFYKMKHFVSSGTESWGFDSKLHAVDFPAHQFETKATWLGFPMSLVTEFYARASSDFENAVEGLTHLLHSVIPWVAGCDTSEIKACTVGMSGMTDGAAGLPAEPSVKATATGSRGGVSNLFDRCVLIYDACSGGSGLAHTLFMTSSATLSVARRCCCAARAGRAGVQAALPRLSRSAVSPDKRRAASARACAPARAHLTSLPVHCA</sequence>
<comment type="caution">
    <text evidence="6">The sequence shown here is derived from an EMBL/GenBank/DDBJ whole genome shotgun (WGS) entry which is preliminary data.</text>
</comment>
<dbReference type="GO" id="GO:0005634">
    <property type="term" value="C:nucleus"/>
    <property type="evidence" value="ECO:0007669"/>
    <property type="project" value="TreeGrafter"/>
</dbReference>
<evidence type="ECO:0000313" key="7">
    <source>
        <dbReference type="Proteomes" id="UP000324585"/>
    </source>
</evidence>
<dbReference type="InterPro" id="IPR014001">
    <property type="entry name" value="Helicase_ATP-bd"/>
</dbReference>
<gene>
    <name evidence="6" type="ORF">FVE85_7744</name>
</gene>
<dbReference type="EMBL" id="VRMN01000014">
    <property type="protein sequence ID" value="KAA8491323.1"/>
    <property type="molecule type" value="Genomic_DNA"/>
</dbReference>
<dbReference type="GO" id="GO:0043138">
    <property type="term" value="F:3'-5' DNA helicase activity"/>
    <property type="evidence" value="ECO:0007669"/>
    <property type="project" value="TreeGrafter"/>
</dbReference>
<keyword evidence="6" id="KW-0378">Hydrolase</keyword>
<feature type="region of interest" description="Disordered" evidence="3">
    <location>
        <begin position="76"/>
        <end position="158"/>
    </location>
</feature>
<dbReference type="Pfam" id="PF00271">
    <property type="entry name" value="Helicase_C"/>
    <property type="match status" value="1"/>
</dbReference>
<dbReference type="SUPFAM" id="SSF52540">
    <property type="entry name" value="P-loop containing nucleoside triphosphate hydrolases"/>
    <property type="match status" value="1"/>
</dbReference>
<dbReference type="InterPro" id="IPR001650">
    <property type="entry name" value="Helicase_C-like"/>
</dbReference>
<dbReference type="SMART" id="SM00487">
    <property type="entry name" value="DEXDc"/>
    <property type="match status" value="1"/>
</dbReference>
<evidence type="ECO:0000256" key="2">
    <source>
        <dbReference type="ARBA" id="ARBA00022840"/>
    </source>
</evidence>
<keyword evidence="2" id="KW-0067">ATP-binding</keyword>
<feature type="domain" description="Helicase ATP-binding" evidence="4">
    <location>
        <begin position="360"/>
        <end position="558"/>
    </location>
</feature>
<accession>A0A5J4YL22</accession>
<evidence type="ECO:0000259" key="5">
    <source>
        <dbReference type="PROSITE" id="PS51194"/>
    </source>
</evidence>
<dbReference type="PANTHER" id="PTHR47957">
    <property type="entry name" value="ATP-DEPENDENT HELICASE HRQ1"/>
    <property type="match status" value="1"/>
</dbReference>
<dbReference type="CDD" id="cd18797">
    <property type="entry name" value="SF2_C_Hrq"/>
    <property type="match status" value="1"/>
</dbReference>
<dbReference type="GO" id="GO:0005524">
    <property type="term" value="F:ATP binding"/>
    <property type="evidence" value="ECO:0007669"/>
    <property type="project" value="UniProtKB-KW"/>
</dbReference>
<dbReference type="GO" id="GO:0003676">
    <property type="term" value="F:nucleic acid binding"/>
    <property type="evidence" value="ECO:0007669"/>
    <property type="project" value="InterPro"/>
</dbReference>
<dbReference type="PANTHER" id="PTHR47957:SF3">
    <property type="entry name" value="ATP-DEPENDENT HELICASE HRQ1"/>
    <property type="match status" value="1"/>
</dbReference>
<dbReference type="PROSITE" id="PS51192">
    <property type="entry name" value="HELICASE_ATP_BIND_1"/>
    <property type="match status" value="1"/>
</dbReference>
<dbReference type="Proteomes" id="UP000324585">
    <property type="component" value="Unassembled WGS sequence"/>
</dbReference>
<dbReference type="GO" id="GO:0036297">
    <property type="term" value="P:interstrand cross-link repair"/>
    <property type="evidence" value="ECO:0007669"/>
    <property type="project" value="TreeGrafter"/>
</dbReference>
<reference evidence="7" key="1">
    <citation type="journal article" date="2019" name="Nat. Commun.">
        <title>Expansion of phycobilisome linker gene families in mesophilic red algae.</title>
        <authorList>
            <person name="Lee J."/>
            <person name="Kim D."/>
            <person name="Bhattacharya D."/>
            <person name="Yoon H.S."/>
        </authorList>
    </citation>
    <scope>NUCLEOTIDE SEQUENCE [LARGE SCALE GENOMIC DNA]</scope>
    <source>
        <strain evidence="7">CCMP 1328</strain>
    </source>
</reference>
<evidence type="ECO:0000259" key="4">
    <source>
        <dbReference type="PROSITE" id="PS51192"/>
    </source>
</evidence>
<name>A0A5J4YL22_PORPP</name>
<dbReference type="Gene3D" id="3.40.50.300">
    <property type="entry name" value="P-loop containing nucleotide triphosphate hydrolases"/>
    <property type="match status" value="2"/>
</dbReference>
<dbReference type="CDD" id="cd17923">
    <property type="entry name" value="DEXHc_Hrq1-like"/>
    <property type="match status" value="1"/>
</dbReference>
<dbReference type="PROSITE" id="PS51194">
    <property type="entry name" value="HELICASE_CTER"/>
    <property type="match status" value="1"/>
</dbReference>
<keyword evidence="1" id="KW-0547">Nucleotide-binding</keyword>
<protein>
    <submittedName>
        <fullName evidence="6">Putative ATP-dependent helicase YprA</fullName>
    </submittedName>
</protein>